<dbReference type="Pfam" id="PF01075">
    <property type="entry name" value="Glyco_transf_9"/>
    <property type="match status" value="1"/>
</dbReference>
<keyword evidence="1" id="KW-0328">Glycosyltransferase</keyword>
<dbReference type="Gene3D" id="3.40.50.2000">
    <property type="entry name" value="Glycogen Phosphorylase B"/>
    <property type="match status" value="2"/>
</dbReference>
<dbReference type="InterPro" id="IPR002201">
    <property type="entry name" value="Glyco_trans_9"/>
</dbReference>
<dbReference type="InterPro" id="IPR051199">
    <property type="entry name" value="LPS_LOS_Heptosyltrfase"/>
</dbReference>
<dbReference type="SUPFAM" id="SSF53756">
    <property type="entry name" value="UDP-Glycosyltransferase/glycogen phosphorylase"/>
    <property type="match status" value="1"/>
</dbReference>
<evidence type="ECO:0000256" key="1">
    <source>
        <dbReference type="ARBA" id="ARBA00022676"/>
    </source>
</evidence>
<proteinExistence type="predicted"/>
<protein>
    <submittedName>
        <fullName evidence="3">ADP-heptose:LPS heptosyl transferase I</fullName>
    </submittedName>
</protein>
<dbReference type="AlphaFoldDB" id="A0A518D335"/>
<evidence type="ECO:0000313" key="4">
    <source>
        <dbReference type="Proteomes" id="UP000319342"/>
    </source>
</evidence>
<dbReference type="GO" id="GO:0005829">
    <property type="term" value="C:cytosol"/>
    <property type="evidence" value="ECO:0007669"/>
    <property type="project" value="TreeGrafter"/>
</dbReference>
<evidence type="ECO:0000256" key="2">
    <source>
        <dbReference type="ARBA" id="ARBA00022679"/>
    </source>
</evidence>
<dbReference type="RefSeq" id="WP_419185972.1">
    <property type="nucleotide sequence ID" value="NZ_CP036290.1"/>
</dbReference>
<accession>A0A518D335</accession>
<sequence length="349" mass="36930">MRIDARSGVLLRLPNWLGDLVAVEPAVRALHRAVVEDADGALTLVAPRRLLTLFDGRFDGARRWAVEDGVSGWRGHGTAVLFTGSWRSAWTAVRAGIGVRVGQARDGRGLLLTAGARPALERGAVALSTRRPGSWPRYAPRAVAAVAGELSGLVGVAVADPVPRLVPRPDAAASVERELEHLGGRPFTLLNAGGRSGSAKALATDEWMRALAGHRSDVPFVLAFGPGEETGARALAQSLAANGRIAHAFAQGQRAPTLHEYLALLARSQRFVTTDTGPRHLARALGTPTVVLFGPTDPRHTLSDARGSERLVQGAASCAPCHLERCPLTGADERACLRDAADRFATLRP</sequence>
<gene>
    <name evidence="3" type="ORF">Pla163_30150</name>
</gene>
<dbReference type="PANTHER" id="PTHR30160:SF7">
    <property type="entry name" value="ADP-HEPTOSE--LPS HEPTOSYLTRANSFERASE 2"/>
    <property type="match status" value="1"/>
</dbReference>
<evidence type="ECO:0000313" key="3">
    <source>
        <dbReference type="EMBL" id="QDU85869.1"/>
    </source>
</evidence>
<organism evidence="3 4">
    <name type="scientific">Rohdeia mirabilis</name>
    <dbReference type="NCBI Taxonomy" id="2528008"/>
    <lineage>
        <taxon>Bacteria</taxon>
        <taxon>Pseudomonadati</taxon>
        <taxon>Planctomycetota</taxon>
        <taxon>Planctomycetia</taxon>
        <taxon>Planctomycetia incertae sedis</taxon>
        <taxon>Rohdeia</taxon>
    </lineage>
</organism>
<dbReference type="GO" id="GO:0008713">
    <property type="term" value="F:ADP-heptose-lipopolysaccharide heptosyltransferase activity"/>
    <property type="evidence" value="ECO:0007669"/>
    <property type="project" value="TreeGrafter"/>
</dbReference>
<name>A0A518D335_9BACT</name>
<dbReference type="GO" id="GO:0009244">
    <property type="term" value="P:lipopolysaccharide core region biosynthetic process"/>
    <property type="evidence" value="ECO:0007669"/>
    <property type="project" value="TreeGrafter"/>
</dbReference>
<reference evidence="3 4" key="1">
    <citation type="submission" date="2019-02" db="EMBL/GenBank/DDBJ databases">
        <title>Deep-cultivation of Planctomycetes and their phenomic and genomic characterization uncovers novel biology.</title>
        <authorList>
            <person name="Wiegand S."/>
            <person name="Jogler M."/>
            <person name="Boedeker C."/>
            <person name="Pinto D."/>
            <person name="Vollmers J."/>
            <person name="Rivas-Marin E."/>
            <person name="Kohn T."/>
            <person name="Peeters S.H."/>
            <person name="Heuer A."/>
            <person name="Rast P."/>
            <person name="Oberbeckmann S."/>
            <person name="Bunk B."/>
            <person name="Jeske O."/>
            <person name="Meyerdierks A."/>
            <person name="Storesund J.E."/>
            <person name="Kallscheuer N."/>
            <person name="Luecker S."/>
            <person name="Lage O.M."/>
            <person name="Pohl T."/>
            <person name="Merkel B.J."/>
            <person name="Hornburger P."/>
            <person name="Mueller R.-W."/>
            <person name="Bruemmer F."/>
            <person name="Labrenz M."/>
            <person name="Spormann A.M."/>
            <person name="Op den Camp H."/>
            <person name="Overmann J."/>
            <person name="Amann R."/>
            <person name="Jetten M.S.M."/>
            <person name="Mascher T."/>
            <person name="Medema M.H."/>
            <person name="Devos D.P."/>
            <person name="Kaster A.-K."/>
            <person name="Ovreas L."/>
            <person name="Rohde M."/>
            <person name="Galperin M.Y."/>
            <person name="Jogler C."/>
        </authorList>
    </citation>
    <scope>NUCLEOTIDE SEQUENCE [LARGE SCALE GENOMIC DNA]</scope>
    <source>
        <strain evidence="3 4">Pla163</strain>
    </source>
</reference>
<dbReference type="Proteomes" id="UP000319342">
    <property type="component" value="Chromosome"/>
</dbReference>
<keyword evidence="4" id="KW-1185">Reference proteome</keyword>
<dbReference type="PANTHER" id="PTHR30160">
    <property type="entry name" value="TETRAACYLDISACCHARIDE 4'-KINASE-RELATED"/>
    <property type="match status" value="1"/>
</dbReference>
<keyword evidence="2 3" id="KW-0808">Transferase</keyword>
<dbReference type="EMBL" id="CP036290">
    <property type="protein sequence ID" value="QDU85869.1"/>
    <property type="molecule type" value="Genomic_DNA"/>
</dbReference>